<dbReference type="EMBL" id="FRAB01000093">
    <property type="protein sequence ID" value="SHL26460.1"/>
    <property type="molecule type" value="Genomic_DNA"/>
</dbReference>
<dbReference type="Proteomes" id="UP000184395">
    <property type="component" value="Unassembled WGS sequence"/>
</dbReference>
<accession>A0A1M6Z7R5</accession>
<gene>
    <name evidence="1" type="ORF">SAMN05192548_10931</name>
</gene>
<dbReference type="AlphaFoldDB" id="A0A1M6Z7R5"/>
<feature type="non-terminal residue" evidence="1">
    <location>
        <position position="29"/>
    </location>
</feature>
<reference evidence="1 2" key="1">
    <citation type="submission" date="2016-11" db="EMBL/GenBank/DDBJ databases">
        <authorList>
            <person name="Jaros S."/>
            <person name="Januszkiewicz K."/>
            <person name="Wedrychowicz H."/>
        </authorList>
    </citation>
    <scope>NUCLEOTIDE SEQUENCE [LARGE SCALE GENOMIC DNA]</scope>
    <source>
        <strain evidence="1 2">LMG 20594</strain>
    </source>
</reference>
<protein>
    <submittedName>
        <fullName evidence="1">Uncharacterized protein</fullName>
    </submittedName>
</protein>
<sequence>MQLLRRNPGLALKPLLYGRPRMLERIFTA</sequence>
<name>A0A1M6Z7R5_9BURK</name>
<organism evidence="1 2">
    <name type="scientific">Paraburkholderia terricola</name>
    <dbReference type="NCBI Taxonomy" id="169427"/>
    <lineage>
        <taxon>Bacteria</taxon>
        <taxon>Pseudomonadati</taxon>
        <taxon>Pseudomonadota</taxon>
        <taxon>Betaproteobacteria</taxon>
        <taxon>Burkholderiales</taxon>
        <taxon>Burkholderiaceae</taxon>
        <taxon>Paraburkholderia</taxon>
    </lineage>
</organism>
<proteinExistence type="predicted"/>
<evidence type="ECO:0000313" key="2">
    <source>
        <dbReference type="Proteomes" id="UP000184395"/>
    </source>
</evidence>
<evidence type="ECO:0000313" key="1">
    <source>
        <dbReference type="EMBL" id="SHL26460.1"/>
    </source>
</evidence>